<dbReference type="CDD" id="cd00167">
    <property type="entry name" value="SANT"/>
    <property type="match status" value="1"/>
</dbReference>
<dbReference type="InterPro" id="IPR001005">
    <property type="entry name" value="SANT/Myb"/>
</dbReference>
<feature type="compositionally biased region" description="Polar residues" evidence="1">
    <location>
        <begin position="239"/>
        <end position="248"/>
    </location>
</feature>
<evidence type="ECO:0008006" key="6">
    <source>
        <dbReference type="Google" id="ProtNLM"/>
    </source>
</evidence>
<dbReference type="InterPro" id="IPR017930">
    <property type="entry name" value="Myb_dom"/>
</dbReference>
<dbReference type="EMBL" id="JARJLG010000159">
    <property type="protein sequence ID" value="KAJ7734737.1"/>
    <property type="molecule type" value="Genomic_DNA"/>
</dbReference>
<dbReference type="SUPFAM" id="SSF46689">
    <property type="entry name" value="Homeodomain-like"/>
    <property type="match status" value="1"/>
</dbReference>
<comment type="caution">
    <text evidence="4">The sequence shown here is derived from an EMBL/GenBank/DDBJ whole genome shotgun (WGS) entry which is preliminary data.</text>
</comment>
<name>A0AAD7MW60_9AGAR</name>
<organism evidence="4 5">
    <name type="scientific">Mycena maculata</name>
    <dbReference type="NCBI Taxonomy" id="230809"/>
    <lineage>
        <taxon>Eukaryota</taxon>
        <taxon>Fungi</taxon>
        <taxon>Dikarya</taxon>
        <taxon>Basidiomycota</taxon>
        <taxon>Agaricomycotina</taxon>
        <taxon>Agaricomycetes</taxon>
        <taxon>Agaricomycetidae</taxon>
        <taxon>Agaricales</taxon>
        <taxon>Marasmiineae</taxon>
        <taxon>Mycenaceae</taxon>
        <taxon>Mycena</taxon>
    </lineage>
</organism>
<proteinExistence type="predicted"/>
<sequence length="488" mass="53216">MDSRRAQTLEALNTFIAQQKALLARTKSDLETLRRLGSDAVADAATSAVADVGTLADQLGSPAFRLSDQADCALSVPALDWSLFAQTDPKPLQSLAHTARTTSAYAQRNIPRPTPRAGPGSGDLQKLVREAKKAILDPVFAAVAAAAQEEEPPTPISPAKEGFKERGNEGCNKRMPPRGPSGLFARRPRVPAPPPPPSASTTFSMEHGEGEGDDASTTAVAPSPSSTRCRSPPSPSASNKYNFHSASNAGDDAEEELPMALAKPVRARRISTKLQRQNLDRSDALPLTRARRASEGVSTRARRDREQQKVVQPPPPPQPRQPRQQEPKPRQRLTLILPAAKPKPKIDLTPTPTPTPKTEEEERPAKRQRTRKARPSTPPSGPDLPFTPNNAETPDADTPTPEPEPAPPSVLGKRTRSTKPKPRPDTYKVVWSAEEQNQLERLLEEIPVGDPKRYLKISLAMDGRRTPRQVASRVQKYMQKLKKYGVAD</sequence>
<feature type="domain" description="Myb-like" evidence="2">
    <location>
        <begin position="423"/>
        <end position="478"/>
    </location>
</feature>
<dbReference type="PROSITE" id="PS51294">
    <property type="entry name" value="HTH_MYB"/>
    <property type="match status" value="1"/>
</dbReference>
<dbReference type="Gene3D" id="1.10.10.60">
    <property type="entry name" value="Homeodomain-like"/>
    <property type="match status" value="1"/>
</dbReference>
<feature type="compositionally biased region" description="Low complexity" evidence="1">
    <location>
        <begin position="215"/>
        <end position="231"/>
    </location>
</feature>
<gene>
    <name evidence="4" type="ORF">DFH07DRAFT_944646</name>
</gene>
<feature type="domain" description="HTH myb-type" evidence="3">
    <location>
        <begin position="423"/>
        <end position="482"/>
    </location>
</feature>
<feature type="region of interest" description="Disordered" evidence="1">
    <location>
        <begin position="146"/>
        <end position="427"/>
    </location>
</feature>
<dbReference type="PANTHER" id="PTHR22705">
    <property type="entry name" value="ZINC FINGER, ZZ DOMAIN CONTAINING 3"/>
    <property type="match status" value="1"/>
</dbReference>
<dbReference type="PANTHER" id="PTHR22705:SF0">
    <property type="entry name" value="ZZ-TYPE ZINC FINGER-CONTAINING PROTEIN 3"/>
    <property type="match status" value="1"/>
</dbReference>
<feature type="region of interest" description="Disordered" evidence="1">
    <location>
        <begin position="103"/>
        <end position="123"/>
    </location>
</feature>
<dbReference type="InterPro" id="IPR009057">
    <property type="entry name" value="Homeodomain-like_sf"/>
</dbReference>
<evidence type="ECO:0000256" key="1">
    <source>
        <dbReference type="SAM" id="MobiDB-lite"/>
    </source>
</evidence>
<feature type="compositionally biased region" description="Basic and acidic residues" evidence="1">
    <location>
        <begin position="161"/>
        <end position="172"/>
    </location>
</feature>
<accession>A0AAD7MW60</accession>
<dbReference type="PROSITE" id="PS50090">
    <property type="entry name" value="MYB_LIKE"/>
    <property type="match status" value="1"/>
</dbReference>
<evidence type="ECO:0000259" key="2">
    <source>
        <dbReference type="PROSITE" id="PS50090"/>
    </source>
</evidence>
<reference evidence="4" key="1">
    <citation type="submission" date="2023-03" db="EMBL/GenBank/DDBJ databases">
        <title>Massive genome expansion in bonnet fungi (Mycena s.s.) driven by repeated elements and novel gene families across ecological guilds.</title>
        <authorList>
            <consortium name="Lawrence Berkeley National Laboratory"/>
            <person name="Harder C.B."/>
            <person name="Miyauchi S."/>
            <person name="Viragh M."/>
            <person name="Kuo A."/>
            <person name="Thoen E."/>
            <person name="Andreopoulos B."/>
            <person name="Lu D."/>
            <person name="Skrede I."/>
            <person name="Drula E."/>
            <person name="Henrissat B."/>
            <person name="Morin E."/>
            <person name="Kohler A."/>
            <person name="Barry K."/>
            <person name="LaButti K."/>
            <person name="Morin E."/>
            <person name="Salamov A."/>
            <person name="Lipzen A."/>
            <person name="Mereny Z."/>
            <person name="Hegedus B."/>
            <person name="Baldrian P."/>
            <person name="Stursova M."/>
            <person name="Weitz H."/>
            <person name="Taylor A."/>
            <person name="Grigoriev I.V."/>
            <person name="Nagy L.G."/>
            <person name="Martin F."/>
            <person name="Kauserud H."/>
        </authorList>
    </citation>
    <scope>NUCLEOTIDE SEQUENCE</scope>
    <source>
        <strain evidence="4">CBHHK188m</strain>
    </source>
</reference>
<dbReference type="SMART" id="SM00717">
    <property type="entry name" value="SANT"/>
    <property type="match status" value="1"/>
</dbReference>
<evidence type="ECO:0000313" key="5">
    <source>
        <dbReference type="Proteomes" id="UP001215280"/>
    </source>
</evidence>
<evidence type="ECO:0000313" key="4">
    <source>
        <dbReference type="EMBL" id="KAJ7734737.1"/>
    </source>
</evidence>
<keyword evidence="5" id="KW-1185">Reference proteome</keyword>
<dbReference type="AlphaFoldDB" id="A0AAD7MW60"/>
<dbReference type="InterPro" id="IPR037830">
    <property type="entry name" value="ZZZ3"/>
</dbReference>
<evidence type="ECO:0000259" key="3">
    <source>
        <dbReference type="PROSITE" id="PS51294"/>
    </source>
</evidence>
<dbReference type="Proteomes" id="UP001215280">
    <property type="component" value="Unassembled WGS sequence"/>
</dbReference>
<protein>
    <recommendedName>
        <fullName evidence="6">Myb-like domain-containing protein</fullName>
    </recommendedName>
</protein>